<feature type="compositionally biased region" description="Polar residues" evidence="1">
    <location>
        <begin position="63"/>
        <end position="77"/>
    </location>
</feature>
<evidence type="ECO:0000256" key="1">
    <source>
        <dbReference type="SAM" id="MobiDB-lite"/>
    </source>
</evidence>
<dbReference type="EMBL" id="OX459943">
    <property type="protein sequence ID" value="CAI9177520.1"/>
    <property type="molecule type" value="Genomic_DNA"/>
</dbReference>
<keyword evidence="3" id="KW-1185">Reference proteome</keyword>
<gene>
    <name evidence="2" type="ORF">MRATA1EN1_LOCUS26482</name>
</gene>
<evidence type="ECO:0000313" key="3">
    <source>
        <dbReference type="Proteomes" id="UP001176941"/>
    </source>
</evidence>
<feature type="region of interest" description="Disordered" evidence="1">
    <location>
        <begin position="37"/>
        <end position="77"/>
    </location>
</feature>
<feature type="non-terminal residue" evidence="2">
    <location>
        <position position="77"/>
    </location>
</feature>
<dbReference type="Proteomes" id="UP001176941">
    <property type="component" value="Chromosome 7"/>
</dbReference>
<protein>
    <submittedName>
        <fullName evidence="2">Uncharacterized protein</fullName>
    </submittedName>
</protein>
<accession>A0ABN8ZU50</accession>
<organism evidence="2 3">
    <name type="scientific">Rangifer tarandus platyrhynchus</name>
    <name type="common">Svalbard reindeer</name>
    <dbReference type="NCBI Taxonomy" id="3082113"/>
    <lineage>
        <taxon>Eukaryota</taxon>
        <taxon>Metazoa</taxon>
        <taxon>Chordata</taxon>
        <taxon>Craniata</taxon>
        <taxon>Vertebrata</taxon>
        <taxon>Euteleostomi</taxon>
        <taxon>Mammalia</taxon>
        <taxon>Eutheria</taxon>
        <taxon>Laurasiatheria</taxon>
        <taxon>Artiodactyla</taxon>
        <taxon>Ruminantia</taxon>
        <taxon>Pecora</taxon>
        <taxon>Cervidae</taxon>
        <taxon>Odocoileinae</taxon>
        <taxon>Rangifer</taxon>
    </lineage>
</organism>
<name>A0ABN8ZU50_RANTA</name>
<reference evidence="2" key="1">
    <citation type="submission" date="2023-04" db="EMBL/GenBank/DDBJ databases">
        <authorList>
            <consortium name="ELIXIR-Norway"/>
        </authorList>
    </citation>
    <scope>NUCLEOTIDE SEQUENCE [LARGE SCALE GENOMIC DNA]</scope>
</reference>
<sequence>MSEGTVPWLAKPAHLPLPAQAPRCRTSEVLLLLQNRDGEAHQQVHPNIPSPPERSTEPMDTKGSYQPCSKGTLTVVE</sequence>
<proteinExistence type="predicted"/>
<evidence type="ECO:0000313" key="2">
    <source>
        <dbReference type="EMBL" id="CAI9177520.1"/>
    </source>
</evidence>